<dbReference type="InterPro" id="IPR013342">
    <property type="entry name" value="Mandelate_racemase_C"/>
</dbReference>
<accession>A0A9P8GDR1</accession>
<comment type="cofactor">
    <cofactor evidence="1">
        <name>Mg(2+)</name>
        <dbReference type="ChEBI" id="CHEBI:18420"/>
    </cofactor>
</comment>
<dbReference type="Gene3D" id="3.90.550.10">
    <property type="entry name" value="Spore Coat Polysaccharide Biosynthesis Protein SpsA, Chain A"/>
    <property type="match status" value="1"/>
</dbReference>
<organism evidence="5 6">
    <name type="scientific">Aureobasidium melanogenum</name>
    <name type="common">Aureobasidium pullulans var. melanogenum</name>
    <dbReference type="NCBI Taxonomy" id="46634"/>
    <lineage>
        <taxon>Eukaryota</taxon>
        <taxon>Fungi</taxon>
        <taxon>Dikarya</taxon>
        <taxon>Ascomycota</taxon>
        <taxon>Pezizomycotina</taxon>
        <taxon>Dothideomycetes</taxon>
        <taxon>Dothideomycetidae</taxon>
        <taxon>Dothideales</taxon>
        <taxon>Saccotheciaceae</taxon>
        <taxon>Aureobasidium</taxon>
    </lineage>
</organism>
<dbReference type="InterPro" id="IPR029065">
    <property type="entry name" value="Enolase_C-like"/>
</dbReference>
<comment type="caution">
    <text evidence="5">The sequence shown here is derived from an EMBL/GenBank/DDBJ whole genome shotgun (WGS) entry which is preliminary data.</text>
</comment>
<dbReference type="Pfam" id="PF02746">
    <property type="entry name" value="MR_MLE_N"/>
    <property type="match status" value="1"/>
</dbReference>
<dbReference type="SUPFAM" id="SSF54826">
    <property type="entry name" value="Enolase N-terminal domain-like"/>
    <property type="match status" value="1"/>
</dbReference>
<dbReference type="InterPro" id="IPR029017">
    <property type="entry name" value="Enolase-like_N"/>
</dbReference>
<dbReference type="Gene3D" id="3.20.20.120">
    <property type="entry name" value="Enolase-like C-terminal domain"/>
    <property type="match status" value="1"/>
</dbReference>
<dbReference type="Pfam" id="PF13378">
    <property type="entry name" value="MR_MLE_C"/>
    <property type="match status" value="1"/>
</dbReference>
<dbReference type="GO" id="GO:0050032">
    <property type="term" value="F:L-rhamnonate dehydratase activity"/>
    <property type="evidence" value="ECO:0007669"/>
    <property type="project" value="InterPro"/>
</dbReference>
<dbReference type="SFLD" id="SFLDF00006">
    <property type="entry name" value="rhamnonate_dehydratase"/>
    <property type="match status" value="1"/>
</dbReference>
<dbReference type="SUPFAM" id="SSF51604">
    <property type="entry name" value="Enolase C-terminal domain-like"/>
    <property type="match status" value="1"/>
</dbReference>
<keyword evidence="2" id="KW-0479">Metal-binding</keyword>
<dbReference type="AlphaFoldDB" id="A0A9P8GDR1"/>
<dbReference type="SUPFAM" id="SSF53448">
    <property type="entry name" value="Nucleotide-diphospho-sugar transferases"/>
    <property type="match status" value="1"/>
</dbReference>
<protein>
    <submittedName>
        <fullName evidence="5">L-rhamnoate dehydratase-like protein</fullName>
    </submittedName>
</protein>
<evidence type="ECO:0000256" key="2">
    <source>
        <dbReference type="ARBA" id="ARBA00022723"/>
    </source>
</evidence>
<proteinExistence type="predicted"/>
<reference evidence="5" key="1">
    <citation type="journal article" date="2021" name="J Fungi (Basel)">
        <title>Virulence traits and population genomics of the black yeast Aureobasidium melanogenum.</title>
        <authorList>
            <person name="Cernosa A."/>
            <person name="Sun X."/>
            <person name="Gostincar C."/>
            <person name="Fang C."/>
            <person name="Gunde-Cimerman N."/>
            <person name="Song Z."/>
        </authorList>
    </citation>
    <scope>NUCLEOTIDE SEQUENCE</scope>
    <source>
        <strain evidence="5">EXF-8016</strain>
    </source>
</reference>
<dbReference type="InterPro" id="IPR029044">
    <property type="entry name" value="Nucleotide-diphossugar_trans"/>
</dbReference>
<evidence type="ECO:0000313" key="6">
    <source>
        <dbReference type="Proteomes" id="UP000767238"/>
    </source>
</evidence>
<evidence type="ECO:0000256" key="3">
    <source>
        <dbReference type="ARBA" id="ARBA00022842"/>
    </source>
</evidence>
<dbReference type="PANTHER" id="PTHR13794:SF58">
    <property type="entry name" value="MITOCHONDRIAL ENOLASE SUPERFAMILY MEMBER 1"/>
    <property type="match status" value="1"/>
</dbReference>
<dbReference type="SMART" id="SM00922">
    <property type="entry name" value="MR_MLE"/>
    <property type="match status" value="1"/>
</dbReference>
<evidence type="ECO:0000259" key="4">
    <source>
        <dbReference type="SMART" id="SM00922"/>
    </source>
</evidence>
<gene>
    <name evidence="5" type="ORF">KCV03_g6481</name>
</gene>
<dbReference type="OrthoDB" id="17395at2759"/>
<dbReference type="GO" id="GO:0016052">
    <property type="term" value="P:carbohydrate catabolic process"/>
    <property type="evidence" value="ECO:0007669"/>
    <property type="project" value="TreeGrafter"/>
</dbReference>
<dbReference type="InterPro" id="IPR046945">
    <property type="entry name" value="RHMD-like"/>
</dbReference>
<dbReference type="InterPro" id="IPR036849">
    <property type="entry name" value="Enolase-like_C_sf"/>
</dbReference>
<name>A0A9P8GDR1_AURME</name>
<dbReference type="FunFam" id="3.20.20.120:FF:000005">
    <property type="entry name" value="Putative L-rhamnonate dehydratase"/>
    <property type="match status" value="1"/>
</dbReference>
<dbReference type="CDD" id="cd03327">
    <property type="entry name" value="MR_like_2"/>
    <property type="match status" value="1"/>
</dbReference>
<dbReference type="InterPro" id="IPR023444">
    <property type="entry name" value="L-Rhamnon_dehydrat"/>
</dbReference>
<dbReference type="GO" id="GO:0000287">
    <property type="term" value="F:magnesium ion binding"/>
    <property type="evidence" value="ECO:0007669"/>
    <property type="project" value="TreeGrafter"/>
</dbReference>
<dbReference type="Gene3D" id="3.30.390.10">
    <property type="entry name" value="Enolase-like, N-terminal domain"/>
    <property type="match status" value="1"/>
</dbReference>
<dbReference type="SFLD" id="SFLDG00179">
    <property type="entry name" value="mandelate_racemase"/>
    <property type="match status" value="1"/>
</dbReference>
<dbReference type="SFLD" id="SFLDS00001">
    <property type="entry name" value="Enolase"/>
    <property type="match status" value="1"/>
</dbReference>
<evidence type="ECO:0000256" key="1">
    <source>
        <dbReference type="ARBA" id="ARBA00001946"/>
    </source>
</evidence>
<dbReference type="EMBL" id="JAHFYH010000048">
    <property type="protein sequence ID" value="KAH0218538.1"/>
    <property type="molecule type" value="Genomic_DNA"/>
</dbReference>
<dbReference type="InterPro" id="IPR013341">
    <property type="entry name" value="Mandelate_racemase_N_dom"/>
</dbReference>
<sequence length="763" mass="86452">MASVNSFPAIKAVKTFVVHGVGSGGDYHNVKGGHWLIDSKIATPMSGYDKYRNSRTSFGINVLGSFCVEIESTDGKKGFATGFGGPPACWLVAEHFNRFLIGADPRDTNLLFDQMYRASMFYGRKGLPLAVISVIDLAVWDLLGKIRNEPVYKMIGGATRDRLNFYCTGPAPSAAKRMGFFGGKVALPYSAAEGFEGMRKNIEYLTEMRESVGPDFPLMVDCWMSLTVPYTIEIAEKCKHLNINWWEETLSPDDFDGHALLKRAHPTIKFTTGEHEYTRYGFRKLIEGRNLDILQPDVMWLGGLTELLKVSAQAAAYDIPVVPHASGPYSYHFVVSQTNSPFQEYLANSPDGQSVLPVFGNLFLNEPIPEKGYLDVSVLDKPGFGLEVNPSAPLIDAAGILNPAPSKSLADPTVPEGVQNEKTATLRSKTFWQWILFAAGIYLLVRLLRPPPRAPVRHTYEPLRVTPESDDGIDWTRYAYVQYVTDKEYLCNSLMMFESLHRLGSKAERLLLYPEQWILSPDPPTWESKFIRKAQDDYKVHIKPVRAQYTESGDGTWAESFTKLLAFKQTQYDRVLSLDSDATILKSLDELFLLPDHTLAAPRAYWLPDPDTISSAMLLIKPSMHEFKRVIDAMFTHSNASEFYDMEVINDVYAGEAMILPNEHWVVSGEFRLKSHHKYLDEGETWDPDRVLNETKLVHFSDWPRPKPWFPITEDIFLKTQPACDTMPGSAHKDCRNREAWNWLYNDFQERRGEVCGWTFTLY</sequence>
<feature type="domain" description="Mandelate racemase/muconate lactonizing enzyme C-terminal" evidence="4">
    <location>
        <begin position="172"/>
        <end position="268"/>
    </location>
</feature>
<keyword evidence="3" id="KW-0460">Magnesium</keyword>
<dbReference type="PANTHER" id="PTHR13794">
    <property type="entry name" value="ENOLASE SUPERFAMILY, MANDELATE RACEMASE"/>
    <property type="match status" value="1"/>
</dbReference>
<reference evidence="5" key="2">
    <citation type="submission" date="2021-08" db="EMBL/GenBank/DDBJ databases">
        <authorList>
            <person name="Gostincar C."/>
            <person name="Sun X."/>
            <person name="Song Z."/>
            <person name="Gunde-Cimerman N."/>
        </authorList>
    </citation>
    <scope>NUCLEOTIDE SEQUENCE</scope>
    <source>
        <strain evidence="5">EXF-8016</strain>
    </source>
</reference>
<dbReference type="Proteomes" id="UP000767238">
    <property type="component" value="Unassembled WGS sequence"/>
</dbReference>
<feature type="non-terminal residue" evidence="5">
    <location>
        <position position="1"/>
    </location>
</feature>
<dbReference type="NCBIfam" id="NF011968">
    <property type="entry name" value="PRK15440.1"/>
    <property type="match status" value="1"/>
</dbReference>
<evidence type="ECO:0000313" key="5">
    <source>
        <dbReference type="EMBL" id="KAH0218538.1"/>
    </source>
</evidence>